<dbReference type="Pfam" id="PF04978">
    <property type="entry name" value="MST"/>
    <property type="match status" value="1"/>
</dbReference>
<organism evidence="2 3">
    <name type="scientific">Aquimarina addita</name>
    <dbReference type="NCBI Taxonomy" id="870485"/>
    <lineage>
        <taxon>Bacteria</taxon>
        <taxon>Pseudomonadati</taxon>
        <taxon>Bacteroidota</taxon>
        <taxon>Flavobacteriia</taxon>
        <taxon>Flavobacteriales</taxon>
        <taxon>Flavobacteriaceae</taxon>
        <taxon>Aquimarina</taxon>
    </lineage>
</organism>
<feature type="chain" id="PRO_5045593756" description="DUF664 domain-containing protein" evidence="1">
    <location>
        <begin position="21"/>
        <end position="378"/>
    </location>
</feature>
<evidence type="ECO:0000313" key="2">
    <source>
        <dbReference type="EMBL" id="GAA3522451.1"/>
    </source>
</evidence>
<dbReference type="InterPro" id="IPR034660">
    <property type="entry name" value="DinB/YfiT-like"/>
</dbReference>
<reference evidence="3" key="1">
    <citation type="journal article" date="2019" name="Int. J. Syst. Evol. Microbiol.">
        <title>The Global Catalogue of Microorganisms (GCM) 10K type strain sequencing project: providing services to taxonomists for standard genome sequencing and annotation.</title>
        <authorList>
            <consortium name="The Broad Institute Genomics Platform"/>
            <consortium name="The Broad Institute Genome Sequencing Center for Infectious Disease"/>
            <person name="Wu L."/>
            <person name="Ma J."/>
        </authorList>
    </citation>
    <scope>NUCLEOTIDE SEQUENCE [LARGE SCALE GENOMIC DNA]</scope>
    <source>
        <strain evidence="3">JCM 17106</strain>
    </source>
</reference>
<accession>A0ABP6UTY2</accession>
<sequence length="378" mass="43281">MHIVLKSLSFLLLLSNLGFSQSKEIEQDWTSFVQTINFTTDIPLNFKLRAAVKAKIKDSTASAAIWIRVDDKNEKSLFFDNMSGRPIQSDTWTVYEIEGTIPVNAATVNFGGLVTYNGTFYFDHFELFTENENGKFEKITPENNSFETVVTDENLFVWKRGIGRNKEQLVKGYKFANTTDAYTGKQALVIQGEGIEKSKSNNITIEEGYTPQIGAMVSMLNNLSNRVERIVKDLDLKQTDHLLDEKANSIGALVMHLAAAEAYYQVNTFENRGFNKEEEKLWMVGLELDEKGQQDLTGHEISYYLGIFRKVRKKTLEELKKRNDAWLESTNPGSWGNNHFKWFHVMEHQSSHLGQILLLKKRLPEKELKLPPPEPKID</sequence>
<keyword evidence="3" id="KW-1185">Reference proteome</keyword>
<gene>
    <name evidence="2" type="ORF">GCM10022393_41310</name>
</gene>
<dbReference type="SUPFAM" id="SSF109854">
    <property type="entry name" value="DinB/YfiT-like putative metalloenzymes"/>
    <property type="match status" value="1"/>
</dbReference>
<evidence type="ECO:0000256" key="1">
    <source>
        <dbReference type="SAM" id="SignalP"/>
    </source>
</evidence>
<name>A0ABP6UTY2_9FLAO</name>
<comment type="caution">
    <text evidence="2">The sequence shown here is derived from an EMBL/GenBank/DDBJ whole genome shotgun (WGS) entry which is preliminary data.</text>
</comment>
<dbReference type="Gene3D" id="2.60.120.260">
    <property type="entry name" value="Galactose-binding domain-like"/>
    <property type="match status" value="1"/>
</dbReference>
<dbReference type="InterPro" id="IPR007061">
    <property type="entry name" value="MST-like"/>
</dbReference>
<keyword evidence="1" id="KW-0732">Signal</keyword>
<dbReference type="RefSeq" id="WP_344930741.1">
    <property type="nucleotide sequence ID" value="NZ_BAABCW010000029.1"/>
</dbReference>
<dbReference type="EMBL" id="BAABCW010000029">
    <property type="protein sequence ID" value="GAA3522451.1"/>
    <property type="molecule type" value="Genomic_DNA"/>
</dbReference>
<protein>
    <recommendedName>
        <fullName evidence="4">DUF664 domain-containing protein</fullName>
    </recommendedName>
</protein>
<dbReference type="Proteomes" id="UP001500459">
    <property type="component" value="Unassembled WGS sequence"/>
</dbReference>
<feature type="signal peptide" evidence="1">
    <location>
        <begin position="1"/>
        <end position="20"/>
    </location>
</feature>
<evidence type="ECO:0008006" key="4">
    <source>
        <dbReference type="Google" id="ProtNLM"/>
    </source>
</evidence>
<dbReference type="Gene3D" id="1.20.120.450">
    <property type="entry name" value="dinb family like domain"/>
    <property type="match status" value="1"/>
</dbReference>
<evidence type="ECO:0000313" key="3">
    <source>
        <dbReference type="Proteomes" id="UP001500459"/>
    </source>
</evidence>
<proteinExistence type="predicted"/>